<name>A0ABT0GRZ2_9HYPH</name>
<proteinExistence type="predicted"/>
<feature type="signal peptide" evidence="1">
    <location>
        <begin position="1"/>
        <end position="26"/>
    </location>
</feature>
<keyword evidence="3" id="KW-1185">Reference proteome</keyword>
<accession>A0ABT0GRZ2</accession>
<comment type="caution">
    <text evidence="2">The sequence shown here is derived from an EMBL/GenBank/DDBJ whole genome shotgun (WGS) entry which is preliminary data.</text>
</comment>
<protein>
    <submittedName>
        <fullName evidence="2">Uncharacterized protein</fullName>
    </submittedName>
</protein>
<gene>
    <name evidence="2" type="ORF">M0H32_08570</name>
</gene>
<feature type="chain" id="PRO_5047174846" evidence="1">
    <location>
        <begin position="27"/>
        <end position="202"/>
    </location>
</feature>
<organism evidence="2 3">
    <name type="scientific">Roseibium sediminicola</name>
    <dbReference type="NCBI Taxonomy" id="2933272"/>
    <lineage>
        <taxon>Bacteria</taxon>
        <taxon>Pseudomonadati</taxon>
        <taxon>Pseudomonadota</taxon>
        <taxon>Alphaproteobacteria</taxon>
        <taxon>Hyphomicrobiales</taxon>
        <taxon>Stappiaceae</taxon>
        <taxon>Roseibium</taxon>
    </lineage>
</organism>
<sequence>MRFSSCFNSAAALVTSLLISVLGAKAASKDCKSDIQALMKAGEIAKNYLLVAELSMGGQVVQNSEQYYRDYSHFYQIIKQTGLHWLVLDDQEYTSSDGKNWTASQTRDPDWLAETLKRNAETRASIKDVDCGSEKLGDKTFTTYSYVQETTAPVESISTVTLWVDPDTSLPAKRHTKTMTGGQEIETSVRYEWLDTLELPTP</sequence>
<dbReference type="EMBL" id="JALNMJ010000004">
    <property type="protein sequence ID" value="MCK7612211.1"/>
    <property type="molecule type" value="Genomic_DNA"/>
</dbReference>
<keyword evidence="1" id="KW-0732">Signal</keyword>
<evidence type="ECO:0000313" key="2">
    <source>
        <dbReference type="EMBL" id="MCK7612211.1"/>
    </source>
</evidence>
<reference evidence="2" key="1">
    <citation type="submission" date="2022-04" db="EMBL/GenBank/DDBJ databases">
        <title>Roseibium sp. CAU 1639 isolated from mud.</title>
        <authorList>
            <person name="Kim W."/>
        </authorList>
    </citation>
    <scope>NUCLEOTIDE SEQUENCE</scope>
    <source>
        <strain evidence="2">CAU 1639</strain>
    </source>
</reference>
<evidence type="ECO:0000313" key="3">
    <source>
        <dbReference type="Proteomes" id="UP001431221"/>
    </source>
</evidence>
<dbReference type="RefSeq" id="WP_248153158.1">
    <property type="nucleotide sequence ID" value="NZ_JALNMJ010000004.1"/>
</dbReference>
<dbReference type="Proteomes" id="UP001431221">
    <property type="component" value="Unassembled WGS sequence"/>
</dbReference>
<evidence type="ECO:0000256" key="1">
    <source>
        <dbReference type="SAM" id="SignalP"/>
    </source>
</evidence>